<dbReference type="EMBL" id="VDMD01000029">
    <property type="protein sequence ID" value="TRM59246.1"/>
    <property type="molecule type" value="Genomic_DNA"/>
</dbReference>
<dbReference type="Proteomes" id="UP000320762">
    <property type="component" value="Unassembled WGS sequence"/>
</dbReference>
<sequence length="77" mass="8885">MMTWSNPCWSWSEKSTTLGRAVLPRYRPHLYRTNFWGCSHRASARPRGISHGARDLQSVRLSSGRLEQKREPTARTG</sequence>
<protein>
    <submittedName>
        <fullName evidence="2">Uncharacterized protein</fullName>
    </submittedName>
</protein>
<evidence type="ECO:0000313" key="2">
    <source>
        <dbReference type="EMBL" id="TRM59246.1"/>
    </source>
</evidence>
<name>A0A550C3F3_9AGAR</name>
<evidence type="ECO:0000256" key="1">
    <source>
        <dbReference type="SAM" id="MobiDB-lite"/>
    </source>
</evidence>
<proteinExistence type="predicted"/>
<feature type="region of interest" description="Disordered" evidence="1">
    <location>
        <begin position="46"/>
        <end position="77"/>
    </location>
</feature>
<organism evidence="2 3">
    <name type="scientific">Schizophyllum amplum</name>
    <dbReference type="NCBI Taxonomy" id="97359"/>
    <lineage>
        <taxon>Eukaryota</taxon>
        <taxon>Fungi</taxon>
        <taxon>Dikarya</taxon>
        <taxon>Basidiomycota</taxon>
        <taxon>Agaricomycotina</taxon>
        <taxon>Agaricomycetes</taxon>
        <taxon>Agaricomycetidae</taxon>
        <taxon>Agaricales</taxon>
        <taxon>Schizophyllaceae</taxon>
        <taxon>Schizophyllum</taxon>
    </lineage>
</organism>
<gene>
    <name evidence="2" type="ORF">BD626DRAFT_157365</name>
</gene>
<reference evidence="2 3" key="1">
    <citation type="journal article" date="2019" name="New Phytol.">
        <title>Comparative genomics reveals unique wood-decay strategies and fruiting body development in the Schizophyllaceae.</title>
        <authorList>
            <person name="Almasi E."/>
            <person name="Sahu N."/>
            <person name="Krizsan K."/>
            <person name="Balint B."/>
            <person name="Kovacs G.M."/>
            <person name="Kiss B."/>
            <person name="Cseklye J."/>
            <person name="Drula E."/>
            <person name="Henrissat B."/>
            <person name="Nagy I."/>
            <person name="Chovatia M."/>
            <person name="Adam C."/>
            <person name="LaButti K."/>
            <person name="Lipzen A."/>
            <person name="Riley R."/>
            <person name="Grigoriev I.V."/>
            <person name="Nagy L.G."/>
        </authorList>
    </citation>
    <scope>NUCLEOTIDE SEQUENCE [LARGE SCALE GENOMIC DNA]</scope>
    <source>
        <strain evidence="2 3">NL-1724</strain>
    </source>
</reference>
<dbReference type="AlphaFoldDB" id="A0A550C3F3"/>
<comment type="caution">
    <text evidence="2">The sequence shown here is derived from an EMBL/GenBank/DDBJ whole genome shotgun (WGS) entry which is preliminary data.</text>
</comment>
<keyword evidence="3" id="KW-1185">Reference proteome</keyword>
<accession>A0A550C3F3</accession>
<feature type="compositionally biased region" description="Basic and acidic residues" evidence="1">
    <location>
        <begin position="66"/>
        <end position="77"/>
    </location>
</feature>
<evidence type="ECO:0000313" key="3">
    <source>
        <dbReference type="Proteomes" id="UP000320762"/>
    </source>
</evidence>